<dbReference type="InterPro" id="IPR014284">
    <property type="entry name" value="RNA_pol_sigma-70_dom"/>
</dbReference>
<evidence type="ECO:0000256" key="1">
    <source>
        <dbReference type="ARBA" id="ARBA00010641"/>
    </source>
</evidence>
<dbReference type="InterPro" id="IPR013324">
    <property type="entry name" value="RNA_pol_sigma_r3/r4-like"/>
</dbReference>
<feature type="domain" description="RNA polymerase sigma-70 region 2" evidence="6">
    <location>
        <begin position="31"/>
        <end position="98"/>
    </location>
</feature>
<evidence type="ECO:0000256" key="2">
    <source>
        <dbReference type="ARBA" id="ARBA00023015"/>
    </source>
</evidence>
<dbReference type="GO" id="GO:0003677">
    <property type="term" value="F:DNA binding"/>
    <property type="evidence" value="ECO:0007669"/>
    <property type="project" value="UniProtKB-KW"/>
</dbReference>
<name>A0A455T6V0_9CHLR</name>
<evidence type="ECO:0000259" key="6">
    <source>
        <dbReference type="Pfam" id="PF04542"/>
    </source>
</evidence>
<gene>
    <name evidence="8" type="ORF">KTA_28540</name>
</gene>
<dbReference type="PANTHER" id="PTHR43133">
    <property type="entry name" value="RNA POLYMERASE ECF-TYPE SIGMA FACTO"/>
    <property type="match status" value="1"/>
</dbReference>
<dbReference type="Gene3D" id="1.10.1740.10">
    <property type="match status" value="1"/>
</dbReference>
<dbReference type="CDD" id="cd06171">
    <property type="entry name" value="Sigma70_r4"/>
    <property type="match status" value="1"/>
</dbReference>
<keyword evidence="5" id="KW-0804">Transcription</keyword>
<proteinExistence type="inferred from homology"/>
<evidence type="ECO:0000256" key="4">
    <source>
        <dbReference type="ARBA" id="ARBA00023125"/>
    </source>
</evidence>
<organism evidence="8">
    <name type="scientific">Thermogemmatispora argillosa</name>
    <dbReference type="NCBI Taxonomy" id="2045280"/>
    <lineage>
        <taxon>Bacteria</taxon>
        <taxon>Bacillati</taxon>
        <taxon>Chloroflexota</taxon>
        <taxon>Ktedonobacteria</taxon>
        <taxon>Thermogemmatisporales</taxon>
        <taxon>Thermogemmatisporaceae</taxon>
        <taxon>Thermogemmatispora</taxon>
    </lineage>
</organism>
<dbReference type="SUPFAM" id="SSF88946">
    <property type="entry name" value="Sigma2 domain of RNA polymerase sigma factors"/>
    <property type="match status" value="1"/>
</dbReference>
<dbReference type="Pfam" id="PF08281">
    <property type="entry name" value="Sigma70_r4_2"/>
    <property type="match status" value="1"/>
</dbReference>
<keyword evidence="2" id="KW-0805">Transcription regulation</keyword>
<protein>
    <submittedName>
        <fullName evidence="8">RNA polymerase sigma factor</fullName>
    </submittedName>
</protein>
<accession>A0A455T6V0</accession>
<dbReference type="PANTHER" id="PTHR43133:SF8">
    <property type="entry name" value="RNA POLYMERASE SIGMA FACTOR HI_1459-RELATED"/>
    <property type="match status" value="1"/>
</dbReference>
<dbReference type="GO" id="GO:0006352">
    <property type="term" value="P:DNA-templated transcription initiation"/>
    <property type="evidence" value="ECO:0007669"/>
    <property type="project" value="InterPro"/>
</dbReference>
<evidence type="ECO:0000313" key="8">
    <source>
        <dbReference type="EMBL" id="BBH94655.1"/>
    </source>
</evidence>
<evidence type="ECO:0000259" key="7">
    <source>
        <dbReference type="Pfam" id="PF08281"/>
    </source>
</evidence>
<dbReference type="Gene3D" id="1.10.10.10">
    <property type="entry name" value="Winged helix-like DNA-binding domain superfamily/Winged helix DNA-binding domain"/>
    <property type="match status" value="1"/>
</dbReference>
<dbReference type="InterPro" id="IPR036388">
    <property type="entry name" value="WH-like_DNA-bd_sf"/>
</dbReference>
<dbReference type="EMBL" id="AP019377">
    <property type="protein sequence ID" value="BBH94655.1"/>
    <property type="molecule type" value="Genomic_DNA"/>
</dbReference>
<feature type="domain" description="RNA polymerase sigma factor 70 region 4 type 2" evidence="7">
    <location>
        <begin position="141"/>
        <end position="189"/>
    </location>
</feature>
<dbReference type="NCBIfam" id="TIGR02937">
    <property type="entry name" value="sigma70-ECF"/>
    <property type="match status" value="1"/>
</dbReference>
<comment type="similarity">
    <text evidence="1">Belongs to the sigma-70 factor family. ECF subfamily.</text>
</comment>
<dbReference type="InterPro" id="IPR013249">
    <property type="entry name" value="RNA_pol_sigma70_r4_t2"/>
</dbReference>
<dbReference type="SUPFAM" id="SSF88659">
    <property type="entry name" value="Sigma3 and sigma4 domains of RNA polymerase sigma factors"/>
    <property type="match status" value="1"/>
</dbReference>
<dbReference type="AlphaFoldDB" id="A0A455T6V0"/>
<evidence type="ECO:0000256" key="5">
    <source>
        <dbReference type="ARBA" id="ARBA00023163"/>
    </source>
</evidence>
<dbReference type="InterPro" id="IPR039425">
    <property type="entry name" value="RNA_pol_sigma-70-like"/>
</dbReference>
<keyword evidence="4" id="KW-0238">DNA-binding</keyword>
<sequence>MTEKTPAHSQRAGSESFAADSDDNALALSRLYERFSRPIHSYIYHLLGNREDADDMTQEVFIRACLAWDHLHDRENLAAWLYRIATNLCVDLLRRRKRIAWWPLSLSSHQGNHDESSISEEFALLLADSGGIPEVIEREHIRAALAAMPFDYAVVLVLSAVQGLPYQEIAAIIGISPNAAATRISRAKKMFIERYIRIGREHLKGEERRR</sequence>
<dbReference type="InterPro" id="IPR013325">
    <property type="entry name" value="RNA_pol_sigma_r2"/>
</dbReference>
<keyword evidence="3" id="KW-0731">Sigma factor</keyword>
<dbReference type="Pfam" id="PF04542">
    <property type="entry name" value="Sigma70_r2"/>
    <property type="match status" value="1"/>
</dbReference>
<dbReference type="GO" id="GO:0016987">
    <property type="term" value="F:sigma factor activity"/>
    <property type="evidence" value="ECO:0007669"/>
    <property type="project" value="UniProtKB-KW"/>
</dbReference>
<evidence type="ECO:0000256" key="3">
    <source>
        <dbReference type="ARBA" id="ARBA00023082"/>
    </source>
</evidence>
<dbReference type="InterPro" id="IPR007627">
    <property type="entry name" value="RNA_pol_sigma70_r2"/>
</dbReference>
<reference evidence="8" key="1">
    <citation type="submission" date="2018-12" db="EMBL/GenBank/DDBJ databases">
        <title>Novel natural products biosynthetic potential of the class Ktedonobacteria.</title>
        <authorList>
            <person name="Zheng Y."/>
            <person name="Saitou A."/>
            <person name="Wang C.M."/>
            <person name="Toyoda A."/>
            <person name="Minakuchi Y."/>
            <person name="Sekiguchi Y."/>
            <person name="Ueda K."/>
            <person name="Takano H."/>
            <person name="Sakai Y."/>
            <person name="Yokota A."/>
            <person name="Yabe S."/>
        </authorList>
    </citation>
    <scope>NUCLEOTIDE SEQUENCE</scope>
    <source>
        <strain evidence="8">A3-2</strain>
    </source>
</reference>